<dbReference type="Proteomes" id="UP000095286">
    <property type="component" value="Unplaced"/>
</dbReference>
<reference evidence="2" key="1">
    <citation type="submission" date="2016-11" db="UniProtKB">
        <authorList>
            <consortium name="WormBaseParasite"/>
        </authorList>
    </citation>
    <scope>IDENTIFICATION</scope>
    <source>
        <strain evidence="2">KR3021</strain>
    </source>
</reference>
<accession>A0AC35U7T9</accession>
<dbReference type="WBParaSite" id="RSKR_0000870100.1">
    <property type="protein sequence ID" value="RSKR_0000870100.1"/>
    <property type="gene ID" value="RSKR_0000870100"/>
</dbReference>
<evidence type="ECO:0000313" key="1">
    <source>
        <dbReference type="Proteomes" id="UP000095286"/>
    </source>
</evidence>
<name>A0AC35U7T9_9BILA</name>
<protein>
    <submittedName>
        <fullName evidence="2">Neuroglian</fullName>
    </submittedName>
</protein>
<proteinExistence type="predicted"/>
<evidence type="ECO:0000313" key="2">
    <source>
        <dbReference type="WBParaSite" id="RSKR_0000870100.1"/>
    </source>
</evidence>
<organism evidence="1 2">
    <name type="scientific">Rhabditophanes sp. KR3021</name>
    <dbReference type="NCBI Taxonomy" id="114890"/>
    <lineage>
        <taxon>Eukaryota</taxon>
        <taxon>Metazoa</taxon>
        <taxon>Ecdysozoa</taxon>
        <taxon>Nematoda</taxon>
        <taxon>Chromadorea</taxon>
        <taxon>Rhabditida</taxon>
        <taxon>Tylenchina</taxon>
        <taxon>Panagrolaimomorpha</taxon>
        <taxon>Strongyloidoidea</taxon>
        <taxon>Alloionematidae</taxon>
        <taxon>Rhabditophanes</taxon>
    </lineage>
</organism>
<sequence length="915" mass="104071">MLPSVVVIGNEGQDAEFKCEIDGLQENDMTVIWNKRDSPIFVDEEKIDDDERYSVVKNGNFYILKIEQLTAYDSGEYVCVYRDKNDEQQSYSYNLDVVTKPTVSLSIEANPHWIKAKTSTSIRCHARGNPIPRVSWTRRGKKELPANVKVNDGTIYFNNVDESTSGMYQCKGENAYGVDIREVEILIPWAPVVWVDSIYIPAMGGQDVNVTCNYNGYPSPTVHWNCEGFRLGLKQDTLSHEVYAIRRNNYTSSILMIKNITDKYFGTFSCVVSNDYGAVTKNIYVSPTPGPPHLTLLGTKLSWVVSSKKKIQSFRILWRESASIDFGWPNKHNVSLENAHINGFNYSGTFDLRDILEPLKIYEVQLEALNEHGWGRNAYHSVEEDFAVKSGHLAPPMVRPNSPRPQRANTPIGFNVGDKLSDYKDKDLLTKLNIKMFKSRLVILFVFALMQIASSRPKYDEIKSMPGINFQPNFKQYSGFLQASNKHYFHYWYTEAQSNPETAPVILWLTGGPGCSSILALLEECGPFRVGNYGNTVFENPYSWNKIGNVLFLSSPAGVGYSYSTDGNITATDDQVALDNYNAVLNFFHYKFPELQGRDLWATGESYAGVYTPTLAAHLVDDTSGLFNFKGMAIGNGMYNFPNNYNTMVSLFYYRGFIRQNLYDTVNTECCNGNPYTCDYFGLLQTQGPCREMILKELNSANDLDPYNSYSTCYNDTSSGLRKKYYEKQYNRLAGLSEDIQSDVSIPLCDQTNNTEIWMNRDDVRNALHIPSTLQHWTECSDSVGEQYQITHYDMTPEFQKILKAGKRVLVYNGDVDTACNIIMNEKFVNNLNLTIADKDQQLSKTWIYYNDNPNTAGYLTQYKEGLDFVTVRGSGHLVPQDKPREAQQMLYNFINQKDYSTPVPFSTSYQQTTN</sequence>